<accession>A0A1G2LH97</accession>
<proteinExistence type="predicted"/>
<evidence type="ECO:0000313" key="2">
    <source>
        <dbReference type="Proteomes" id="UP000179052"/>
    </source>
</evidence>
<reference evidence="1 2" key="1">
    <citation type="journal article" date="2016" name="Nat. Commun.">
        <title>Thousands of microbial genomes shed light on interconnected biogeochemical processes in an aquifer system.</title>
        <authorList>
            <person name="Anantharaman K."/>
            <person name="Brown C.T."/>
            <person name="Hug L.A."/>
            <person name="Sharon I."/>
            <person name="Castelle C.J."/>
            <person name="Probst A.J."/>
            <person name="Thomas B.C."/>
            <person name="Singh A."/>
            <person name="Wilkins M.J."/>
            <person name="Karaoz U."/>
            <person name="Brodie E.L."/>
            <person name="Williams K.H."/>
            <person name="Hubbard S.S."/>
            <person name="Banfield J.F."/>
        </authorList>
    </citation>
    <scope>NUCLEOTIDE SEQUENCE [LARGE SCALE GENOMIC DNA]</scope>
</reference>
<comment type="caution">
    <text evidence="1">The sequence shown here is derived from an EMBL/GenBank/DDBJ whole genome shotgun (WGS) entry which is preliminary data.</text>
</comment>
<dbReference type="EMBL" id="MHQV01000017">
    <property type="protein sequence ID" value="OHA11008.1"/>
    <property type="molecule type" value="Genomic_DNA"/>
</dbReference>
<sequence length="98" mass="11358">MISRATDQSYYETRIGTKDFTNIYENFFVPFRVIIRKASWLILLVSANKKKSPETAGLLGACRAWGPRPIEFWPLDFQMAGDSRKELRERAWDSRALG</sequence>
<gene>
    <name evidence="1" type="ORF">A3H71_03115</name>
</gene>
<name>A0A1G2LH97_9BACT</name>
<dbReference type="AlphaFoldDB" id="A0A1G2LH97"/>
<organism evidence="1 2">
    <name type="scientific">Candidatus Sungbacteria bacterium RIFCSPLOWO2_02_FULL_48_13b</name>
    <dbReference type="NCBI Taxonomy" id="1802283"/>
    <lineage>
        <taxon>Bacteria</taxon>
        <taxon>Candidatus Sungiibacteriota</taxon>
    </lineage>
</organism>
<dbReference type="Proteomes" id="UP000179052">
    <property type="component" value="Unassembled WGS sequence"/>
</dbReference>
<protein>
    <submittedName>
        <fullName evidence="1">Uncharacterized protein</fullName>
    </submittedName>
</protein>
<evidence type="ECO:0000313" key="1">
    <source>
        <dbReference type="EMBL" id="OHA11008.1"/>
    </source>
</evidence>